<keyword evidence="6" id="KW-0804">Transcription</keyword>
<dbReference type="GO" id="GO:0003677">
    <property type="term" value="F:DNA binding"/>
    <property type="evidence" value="ECO:0007669"/>
    <property type="project" value="InterPro"/>
</dbReference>
<organism evidence="10 11">
    <name type="scientific">Babesia caballi</name>
    <dbReference type="NCBI Taxonomy" id="5871"/>
    <lineage>
        <taxon>Eukaryota</taxon>
        <taxon>Sar</taxon>
        <taxon>Alveolata</taxon>
        <taxon>Apicomplexa</taxon>
        <taxon>Aconoidasida</taxon>
        <taxon>Piroplasmida</taxon>
        <taxon>Babesiidae</taxon>
        <taxon>Babesia</taxon>
    </lineage>
</organism>
<evidence type="ECO:0000313" key="10">
    <source>
        <dbReference type="EMBL" id="GIX66468.1"/>
    </source>
</evidence>
<keyword evidence="10" id="KW-0933">Apicoplast</keyword>
<dbReference type="Proteomes" id="UP001497744">
    <property type="component" value="Unassembled WGS sequence"/>
</dbReference>
<evidence type="ECO:0000256" key="8">
    <source>
        <dbReference type="SAM" id="Phobius"/>
    </source>
</evidence>
<name>A0AAV4M3D4_BABCB</name>
<dbReference type="InterPro" id="IPR045867">
    <property type="entry name" value="DNA-dir_RpoC_beta_prime"/>
</dbReference>
<evidence type="ECO:0000256" key="2">
    <source>
        <dbReference type="ARBA" id="ARBA00012418"/>
    </source>
</evidence>
<keyword evidence="8" id="KW-0812">Transmembrane</keyword>
<feature type="transmembrane region" description="Helical" evidence="8">
    <location>
        <begin position="271"/>
        <end position="292"/>
    </location>
</feature>
<dbReference type="PANTHER" id="PTHR19376">
    <property type="entry name" value="DNA-DIRECTED RNA POLYMERASE"/>
    <property type="match status" value="1"/>
</dbReference>
<dbReference type="GO" id="GO:0003899">
    <property type="term" value="F:DNA-directed RNA polymerase activity"/>
    <property type="evidence" value="ECO:0007669"/>
    <property type="project" value="UniProtKB-EC"/>
</dbReference>
<dbReference type="GO" id="GO:0000428">
    <property type="term" value="C:DNA-directed RNA polymerase complex"/>
    <property type="evidence" value="ECO:0007669"/>
    <property type="project" value="UniProtKB-KW"/>
</dbReference>
<keyword evidence="10" id="KW-0934">Plastid</keyword>
<dbReference type="AlphaFoldDB" id="A0AAV4M3D4"/>
<dbReference type="Pfam" id="PF00623">
    <property type="entry name" value="RNA_pol_Rpb1_2"/>
    <property type="match status" value="1"/>
</dbReference>
<protein>
    <recommendedName>
        <fullName evidence="2">DNA-directed RNA polymerase</fullName>
        <ecNumber evidence="2">2.7.7.6</ecNumber>
    </recommendedName>
</protein>
<keyword evidence="5" id="KW-0548">Nucleotidyltransferase</keyword>
<dbReference type="EC" id="2.7.7.6" evidence="2"/>
<comment type="function">
    <text evidence="1">DNA-dependent RNA polymerase catalyzes the transcription of DNA into RNA using the four ribonucleoside triphosphates as substrates.</text>
</comment>
<evidence type="ECO:0000256" key="5">
    <source>
        <dbReference type="ARBA" id="ARBA00022695"/>
    </source>
</evidence>
<dbReference type="Gene3D" id="2.40.40.20">
    <property type="match status" value="1"/>
</dbReference>
<feature type="transmembrane region" description="Helical" evidence="8">
    <location>
        <begin position="99"/>
        <end position="116"/>
    </location>
</feature>
<evidence type="ECO:0000256" key="3">
    <source>
        <dbReference type="ARBA" id="ARBA00022478"/>
    </source>
</evidence>
<dbReference type="InterPro" id="IPR006592">
    <property type="entry name" value="RNA_pol_N"/>
</dbReference>
<feature type="transmembrane region" description="Helical" evidence="8">
    <location>
        <begin position="154"/>
        <end position="174"/>
    </location>
</feature>
<accession>A0AAV4M3D4</accession>
<dbReference type="PANTHER" id="PTHR19376:SF54">
    <property type="entry name" value="DNA-DIRECTED RNA POLYMERASE SUBUNIT BETA"/>
    <property type="match status" value="1"/>
</dbReference>
<evidence type="ECO:0000313" key="11">
    <source>
        <dbReference type="Proteomes" id="UP001497744"/>
    </source>
</evidence>
<comment type="catalytic activity">
    <reaction evidence="7">
        <text>RNA(n) + a ribonucleoside 5'-triphosphate = RNA(n+1) + diphosphate</text>
        <dbReference type="Rhea" id="RHEA:21248"/>
        <dbReference type="Rhea" id="RHEA-COMP:14527"/>
        <dbReference type="Rhea" id="RHEA-COMP:17342"/>
        <dbReference type="ChEBI" id="CHEBI:33019"/>
        <dbReference type="ChEBI" id="CHEBI:61557"/>
        <dbReference type="ChEBI" id="CHEBI:140395"/>
        <dbReference type="EC" id="2.7.7.6"/>
    </reaction>
</comment>
<feature type="domain" description="RNA polymerase N-terminal" evidence="9">
    <location>
        <begin position="214"/>
        <end position="474"/>
    </location>
</feature>
<evidence type="ECO:0000256" key="4">
    <source>
        <dbReference type="ARBA" id="ARBA00022679"/>
    </source>
</evidence>
<reference evidence="10 11" key="1">
    <citation type="submission" date="2021-06" db="EMBL/GenBank/DDBJ databases">
        <title>Genome sequence of Babesia caballi.</title>
        <authorList>
            <person name="Yamagishi J."/>
            <person name="Kidaka T."/>
            <person name="Ochi A."/>
        </authorList>
    </citation>
    <scope>NUCLEOTIDE SEQUENCE [LARGE SCALE GENOMIC DNA]</scope>
    <source>
        <strain evidence="10">USDA-D6B2</strain>
    </source>
</reference>
<sequence>MLFYKNLKLSLLDQHDLLKLIIRKVKNNYIVGIVNNSSQYLHKRKRFRTGSLLCEEIFGYSRLCLTYNCKKAKYNENIIYNKYCIKCCKKMKLNAYRKYRFGSIFFNFPILNPIYMDKFNKYIKLFNLEYSFNKCNLYSFNYEDPYGDNIKESIFLGNFCVIKNLFLNFINLLYKFFSSLEIFKYKINSIKKYNKYSFFDFKTININHNLTLFKNSLLLLFPVLPVNLRHSITITDNNKINSKFSSLYKYIIDINNKLLTKTSNFNYSTRYIFILFFLIRLLLIYSKFQLAFKDDYNIYSKISGKYGIFRQNLLGFRVDYSGRASIVSGPDILLNCVGVPTKMFKHHLNNNIFDVYDEELDEQYTNTNIYNTFNDLNKYSFIVNRAPTLHKMNTQAFDPIFTEGRSVKFMPLLCAGYNADFDGDQMGVFSVLFENPIIESKNMMRPIVNLHSPTNKKNIFNLTQGMILGQYVLSEYDYFKFKDKYIIGNYMSLLDLHLNKLYVNAPTVLRHCKYFYLTTAGRSLLNTKNY</sequence>
<dbReference type="EMBL" id="BPLF01000008">
    <property type="protein sequence ID" value="GIX66468.1"/>
    <property type="molecule type" value="Genomic_DNA"/>
</dbReference>
<comment type="caution">
    <text evidence="10">The sequence shown here is derived from an EMBL/GenBank/DDBJ whole genome shotgun (WGS) entry which is preliminary data.</text>
</comment>
<dbReference type="GO" id="GO:0006351">
    <property type="term" value="P:DNA-templated transcription"/>
    <property type="evidence" value="ECO:0007669"/>
    <property type="project" value="InterPro"/>
</dbReference>
<keyword evidence="8" id="KW-0472">Membrane</keyword>
<gene>
    <name evidence="10" type="ORF">BcabD6B2_59050</name>
</gene>
<dbReference type="InterPro" id="IPR000722">
    <property type="entry name" value="RNA_pol_asu"/>
</dbReference>
<proteinExistence type="predicted"/>
<evidence type="ECO:0000256" key="1">
    <source>
        <dbReference type="ARBA" id="ARBA00004026"/>
    </source>
</evidence>
<keyword evidence="4" id="KW-0808">Transferase</keyword>
<dbReference type="SMART" id="SM00663">
    <property type="entry name" value="RPOLA_N"/>
    <property type="match status" value="1"/>
</dbReference>
<keyword evidence="3" id="KW-0240">DNA-directed RNA polymerase</keyword>
<evidence type="ECO:0000256" key="7">
    <source>
        <dbReference type="ARBA" id="ARBA00048552"/>
    </source>
</evidence>
<geneLocation type="apicoplast" evidence="10"/>
<keyword evidence="11" id="KW-1185">Reference proteome</keyword>
<evidence type="ECO:0000256" key="6">
    <source>
        <dbReference type="ARBA" id="ARBA00023163"/>
    </source>
</evidence>
<evidence type="ECO:0000259" key="9">
    <source>
        <dbReference type="SMART" id="SM00663"/>
    </source>
</evidence>
<keyword evidence="8" id="KW-1133">Transmembrane helix</keyword>
<dbReference type="SUPFAM" id="SSF64484">
    <property type="entry name" value="beta and beta-prime subunits of DNA dependent RNA-polymerase"/>
    <property type="match status" value="1"/>
</dbReference>